<feature type="non-terminal residue" evidence="1">
    <location>
        <position position="1"/>
    </location>
</feature>
<reference evidence="1" key="1">
    <citation type="submission" date="2014-12" db="EMBL/GenBank/DDBJ databases">
        <title>Insight into the proteome of Arion vulgaris.</title>
        <authorList>
            <person name="Aradska J."/>
            <person name="Bulat T."/>
            <person name="Smidak R."/>
            <person name="Sarate P."/>
            <person name="Gangsoo J."/>
            <person name="Sialana F."/>
            <person name="Bilban M."/>
            <person name="Lubec G."/>
        </authorList>
    </citation>
    <scope>NUCLEOTIDE SEQUENCE</scope>
    <source>
        <tissue evidence="1">Skin</tissue>
    </source>
</reference>
<protein>
    <submittedName>
        <fullName evidence="1">Uncharacterized protein</fullName>
    </submittedName>
</protein>
<name>A0A0B6ZP35_9EUPU</name>
<accession>A0A0B6ZP35</accession>
<dbReference type="EMBL" id="HACG01022570">
    <property type="protein sequence ID" value="CEK69435.1"/>
    <property type="molecule type" value="Transcribed_RNA"/>
</dbReference>
<dbReference type="AlphaFoldDB" id="A0A0B6ZP35"/>
<evidence type="ECO:0000313" key="1">
    <source>
        <dbReference type="EMBL" id="CEK69435.1"/>
    </source>
</evidence>
<sequence>PPVMDILKHVLGVEHNNDHSKRSFRETLKGSSNDLHLHPYSELVAMYALSSSATTMQCESLKFSSVISHQESQTH</sequence>
<organism evidence="1">
    <name type="scientific">Arion vulgaris</name>
    <dbReference type="NCBI Taxonomy" id="1028688"/>
    <lineage>
        <taxon>Eukaryota</taxon>
        <taxon>Metazoa</taxon>
        <taxon>Spiralia</taxon>
        <taxon>Lophotrochozoa</taxon>
        <taxon>Mollusca</taxon>
        <taxon>Gastropoda</taxon>
        <taxon>Heterobranchia</taxon>
        <taxon>Euthyneura</taxon>
        <taxon>Panpulmonata</taxon>
        <taxon>Eupulmonata</taxon>
        <taxon>Stylommatophora</taxon>
        <taxon>Helicina</taxon>
        <taxon>Arionoidea</taxon>
        <taxon>Arionidae</taxon>
        <taxon>Arion</taxon>
    </lineage>
</organism>
<gene>
    <name evidence="1" type="primary">ORF70225</name>
</gene>
<proteinExistence type="predicted"/>